<evidence type="ECO:0000313" key="1">
    <source>
        <dbReference type="EMBL" id="KIK44175.1"/>
    </source>
</evidence>
<accession>A0A0D0A2H2</accession>
<proteinExistence type="predicted"/>
<reference evidence="2" key="2">
    <citation type="submission" date="2015-01" db="EMBL/GenBank/DDBJ databases">
        <title>Evolutionary Origins and Diversification of the Mycorrhizal Mutualists.</title>
        <authorList>
            <consortium name="DOE Joint Genome Institute"/>
            <consortium name="Mycorrhizal Genomics Consortium"/>
            <person name="Kohler A."/>
            <person name="Kuo A."/>
            <person name="Nagy L.G."/>
            <person name="Floudas D."/>
            <person name="Copeland A."/>
            <person name="Barry K.W."/>
            <person name="Cichocki N."/>
            <person name="Veneault-Fourrey C."/>
            <person name="LaButti K."/>
            <person name="Lindquist E.A."/>
            <person name="Lipzen A."/>
            <person name="Lundell T."/>
            <person name="Morin E."/>
            <person name="Murat C."/>
            <person name="Riley R."/>
            <person name="Ohm R."/>
            <person name="Sun H."/>
            <person name="Tunlid A."/>
            <person name="Henrissat B."/>
            <person name="Grigoriev I.V."/>
            <person name="Hibbett D.S."/>
            <person name="Martin F."/>
        </authorList>
    </citation>
    <scope>NUCLEOTIDE SEQUENCE [LARGE SCALE GENOMIC DNA]</scope>
    <source>
        <strain evidence="2">UH-Slu-Lm8-n1</strain>
    </source>
</reference>
<dbReference type="InParanoid" id="A0A0D0A2H2"/>
<dbReference type="AlphaFoldDB" id="A0A0D0A2H2"/>
<organism evidence="1 2">
    <name type="scientific">Suillus luteus UH-Slu-Lm8-n1</name>
    <dbReference type="NCBI Taxonomy" id="930992"/>
    <lineage>
        <taxon>Eukaryota</taxon>
        <taxon>Fungi</taxon>
        <taxon>Dikarya</taxon>
        <taxon>Basidiomycota</taxon>
        <taxon>Agaricomycotina</taxon>
        <taxon>Agaricomycetes</taxon>
        <taxon>Agaricomycetidae</taxon>
        <taxon>Boletales</taxon>
        <taxon>Suillineae</taxon>
        <taxon>Suillaceae</taxon>
        <taxon>Suillus</taxon>
    </lineage>
</organism>
<keyword evidence="2" id="KW-1185">Reference proteome</keyword>
<dbReference type="HOGENOM" id="CLU_1908095_0_0_1"/>
<reference evidence="1 2" key="1">
    <citation type="submission" date="2014-04" db="EMBL/GenBank/DDBJ databases">
        <authorList>
            <consortium name="DOE Joint Genome Institute"/>
            <person name="Kuo A."/>
            <person name="Ruytinx J."/>
            <person name="Rineau F."/>
            <person name="Colpaert J."/>
            <person name="Kohler A."/>
            <person name="Nagy L.G."/>
            <person name="Floudas D."/>
            <person name="Copeland A."/>
            <person name="Barry K.W."/>
            <person name="Cichocki N."/>
            <person name="Veneault-Fourrey C."/>
            <person name="LaButti K."/>
            <person name="Lindquist E.A."/>
            <person name="Lipzen A."/>
            <person name="Lundell T."/>
            <person name="Morin E."/>
            <person name="Murat C."/>
            <person name="Sun H."/>
            <person name="Tunlid A."/>
            <person name="Henrissat B."/>
            <person name="Grigoriev I.V."/>
            <person name="Hibbett D.S."/>
            <person name="Martin F."/>
            <person name="Nordberg H.P."/>
            <person name="Cantor M.N."/>
            <person name="Hua S.X."/>
        </authorList>
    </citation>
    <scope>NUCLEOTIDE SEQUENCE [LARGE SCALE GENOMIC DNA]</scope>
    <source>
        <strain evidence="1 2">UH-Slu-Lm8-n1</strain>
    </source>
</reference>
<dbReference type="EMBL" id="KN835196">
    <property type="protein sequence ID" value="KIK44175.1"/>
    <property type="molecule type" value="Genomic_DNA"/>
</dbReference>
<dbReference type="Proteomes" id="UP000054485">
    <property type="component" value="Unassembled WGS sequence"/>
</dbReference>
<sequence length="133" mass="15318">MLHDFSFGIHLMGARWFQLLPSTPVQLYHSLRILMYLACTQTDSDKYERKPRQSGFFVQCRREVVKVFSMWVFPASSSCLRHSFSSGCPHCNLSAHSRHACALTPWHHGPTQHFYVSPLAQCDFAIVVSVFLR</sequence>
<gene>
    <name evidence="1" type="ORF">CY34DRAFT_650947</name>
</gene>
<protein>
    <submittedName>
        <fullName evidence="1">Uncharacterized protein</fullName>
    </submittedName>
</protein>
<evidence type="ECO:0000313" key="2">
    <source>
        <dbReference type="Proteomes" id="UP000054485"/>
    </source>
</evidence>
<name>A0A0D0A2H2_9AGAM</name>